<name>A0A7C3Z207_UNCW3</name>
<dbReference type="NCBIfam" id="TIGR04183">
    <property type="entry name" value="Por_Secre_tail"/>
    <property type="match status" value="1"/>
</dbReference>
<gene>
    <name evidence="2" type="ORF">ENX07_00475</name>
</gene>
<dbReference type="Pfam" id="PF18962">
    <property type="entry name" value="Por_Secre_tail"/>
    <property type="match status" value="1"/>
</dbReference>
<protein>
    <submittedName>
        <fullName evidence="2">T9SS type A sorting domain-containing protein</fullName>
    </submittedName>
</protein>
<evidence type="ECO:0000259" key="1">
    <source>
        <dbReference type="Pfam" id="PF18962"/>
    </source>
</evidence>
<dbReference type="AlphaFoldDB" id="A0A7C3Z207"/>
<accession>A0A7C3Z207</accession>
<sequence>MEKIFLLFFFIISNPSEGKVNLFSHLLTPDEYLLEPAHFSEMTNEEEETLHYDAEPDRGVNIRGVYCYAGGVRFTAPESLTILAVLFYLTDPANLAIVYIRDQRSSLQPGPIIDSFRTNSAGQGVWKRANLPRPILIPAGRDFWTTVTVWHSANYYPLTLDLGPMVPERGGFISLPTLNETLWYQLTDPPFWTDRNWNIRAVVKWSGGTDIKDKEKRILSSLIVPNPAKGNVTVYLPAGEEMVSLKVYNHLGEVVYSAKNRKGVFQIKGLPRGVYLLKLEGEKTRAERKLVVLP</sequence>
<organism evidence="2">
    <name type="scientific">candidate division WOR-3 bacterium</name>
    <dbReference type="NCBI Taxonomy" id="2052148"/>
    <lineage>
        <taxon>Bacteria</taxon>
        <taxon>Bacteria division WOR-3</taxon>
    </lineage>
</organism>
<proteinExistence type="predicted"/>
<evidence type="ECO:0000313" key="2">
    <source>
        <dbReference type="EMBL" id="HGE98538.1"/>
    </source>
</evidence>
<reference evidence="2" key="1">
    <citation type="journal article" date="2020" name="mSystems">
        <title>Genome- and Community-Level Interaction Insights into Carbon Utilization and Element Cycling Functions of Hydrothermarchaeota in Hydrothermal Sediment.</title>
        <authorList>
            <person name="Zhou Z."/>
            <person name="Liu Y."/>
            <person name="Xu W."/>
            <person name="Pan J."/>
            <person name="Luo Z.H."/>
            <person name="Li M."/>
        </authorList>
    </citation>
    <scope>NUCLEOTIDE SEQUENCE [LARGE SCALE GENOMIC DNA]</scope>
    <source>
        <strain evidence="2">SpSt-906</strain>
    </source>
</reference>
<dbReference type="InterPro" id="IPR026444">
    <property type="entry name" value="Secre_tail"/>
</dbReference>
<feature type="domain" description="Secretion system C-terminal sorting" evidence="1">
    <location>
        <begin position="224"/>
        <end position="292"/>
    </location>
</feature>
<dbReference type="EMBL" id="DTMQ01000006">
    <property type="protein sequence ID" value="HGE98538.1"/>
    <property type="molecule type" value="Genomic_DNA"/>
</dbReference>
<comment type="caution">
    <text evidence="2">The sequence shown here is derived from an EMBL/GenBank/DDBJ whole genome shotgun (WGS) entry which is preliminary data.</text>
</comment>